<evidence type="ECO:0000313" key="1">
    <source>
        <dbReference type="EMBL" id="RZC58523.1"/>
    </source>
</evidence>
<reference evidence="1 2" key="1">
    <citation type="journal article" date="2018" name="Science">
        <title>The opium poppy genome and morphinan production.</title>
        <authorList>
            <person name="Guo L."/>
            <person name="Winzer T."/>
            <person name="Yang X."/>
            <person name="Li Y."/>
            <person name="Ning Z."/>
            <person name="He Z."/>
            <person name="Teodor R."/>
            <person name="Lu Y."/>
            <person name="Bowser T.A."/>
            <person name="Graham I.A."/>
            <person name="Ye K."/>
        </authorList>
    </citation>
    <scope>NUCLEOTIDE SEQUENCE [LARGE SCALE GENOMIC DNA]</scope>
    <source>
        <strain evidence="2">cv. HN1</strain>
        <tissue evidence="1">Leaves</tissue>
    </source>
</reference>
<dbReference type="EMBL" id="CM010718">
    <property type="protein sequence ID" value="RZC58523.1"/>
    <property type="molecule type" value="Genomic_DNA"/>
</dbReference>
<keyword evidence="2" id="KW-1185">Reference proteome</keyword>
<organism evidence="1 2">
    <name type="scientific">Papaver somniferum</name>
    <name type="common">Opium poppy</name>
    <dbReference type="NCBI Taxonomy" id="3469"/>
    <lineage>
        <taxon>Eukaryota</taxon>
        <taxon>Viridiplantae</taxon>
        <taxon>Streptophyta</taxon>
        <taxon>Embryophyta</taxon>
        <taxon>Tracheophyta</taxon>
        <taxon>Spermatophyta</taxon>
        <taxon>Magnoliopsida</taxon>
        <taxon>Ranunculales</taxon>
        <taxon>Papaveraceae</taxon>
        <taxon>Papaveroideae</taxon>
        <taxon>Papaver</taxon>
    </lineage>
</organism>
<evidence type="ECO:0000313" key="2">
    <source>
        <dbReference type="Proteomes" id="UP000316621"/>
    </source>
</evidence>
<dbReference type="AlphaFoldDB" id="A0A4Y7JBN9"/>
<dbReference type="Proteomes" id="UP000316621">
    <property type="component" value="Chromosome 4"/>
</dbReference>
<gene>
    <name evidence="1" type="ORF">C5167_005830</name>
</gene>
<protein>
    <submittedName>
        <fullName evidence="1">Uncharacterized protein</fullName>
    </submittedName>
</protein>
<proteinExistence type="predicted"/>
<accession>A0A4Y7JBN9</accession>
<sequence length="33" mass="3620">MTRLIDIESSLISAALAPIAVSDRTWMDDIDSI</sequence>
<dbReference type="Gramene" id="RZC58523">
    <property type="protein sequence ID" value="RZC58523"/>
    <property type="gene ID" value="C5167_005830"/>
</dbReference>
<name>A0A4Y7JBN9_PAPSO</name>